<dbReference type="RefSeq" id="WP_377263054.1">
    <property type="nucleotide sequence ID" value="NZ_JBHMAA010000018.1"/>
</dbReference>
<gene>
    <name evidence="1" type="ORF">ACFFP0_16865</name>
</gene>
<dbReference type="Gene3D" id="3.30.1360.120">
    <property type="entry name" value="Probable tRNA modification gtpase trme, domain 1"/>
    <property type="match status" value="1"/>
</dbReference>
<protein>
    <submittedName>
        <fullName evidence="1">Sarcosine oxidase subunit gamma</fullName>
    </submittedName>
</protein>
<dbReference type="EMBL" id="JBHMAA010000018">
    <property type="protein sequence ID" value="MFB9950529.1"/>
    <property type="molecule type" value="Genomic_DNA"/>
</dbReference>
<evidence type="ECO:0000313" key="1">
    <source>
        <dbReference type="EMBL" id="MFB9950529.1"/>
    </source>
</evidence>
<name>A0ABV6AKC9_9HYPH</name>
<sequence length="186" mass="19482">MPDLKPTTALGNDTARKAQHGVLTIEENADLALASLALRRNVTAPTPFGLTLPGSGKWVCNTDVSALWTGPDQWLLEGRGQAEADFAAAVTAQCPGCSVTDQTDGFVAFEILSSAGEAPVLTLMAKLVNLDPARLEPGTGSRTGLEHMSVSAIRRAADRLAVLGMRSAAGTLWHALNTTAARFVET</sequence>
<dbReference type="Proteomes" id="UP001589692">
    <property type="component" value="Unassembled WGS sequence"/>
</dbReference>
<evidence type="ECO:0000313" key="2">
    <source>
        <dbReference type="Proteomes" id="UP001589692"/>
    </source>
</evidence>
<reference evidence="1 2" key="1">
    <citation type="submission" date="2024-09" db="EMBL/GenBank/DDBJ databases">
        <authorList>
            <person name="Sun Q."/>
            <person name="Mori K."/>
        </authorList>
    </citation>
    <scope>NUCLEOTIDE SEQUENCE [LARGE SCALE GENOMIC DNA]</scope>
    <source>
        <strain evidence="1 2">TBRC 4938</strain>
    </source>
</reference>
<dbReference type="InterPro" id="IPR027266">
    <property type="entry name" value="TrmE/GcvT-like"/>
</dbReference>
<organism evidence="1 2">
    <name type="scientific">Rhizobium puerariae</name>
    <dbReference type="NCBI Taxonomy" id="1585791"/>
    <lineage>
        <taxon>Bacteria</taxon>
        <taxon>Pseudomonadati</taxon>
        <taxon>Pseudomonadota</taxon>
        <taxon>Alphaproteobacteria</taxon>
        <taxon>Hyphomicrobiales</taxon>
        <taxon>Rhizobiaceae</taxon>
        <taxon>Rhizobium/Agrobacterium group</taxon>
        <taxon>Rhizobium</taxon>
    </lineage>
</organism>
<comment type="caution">
    <text evidence="1">The sequence shown here is derived from an EMBL/GenBank/DDBJ whole genome shotgun (WGS) entry which is preliminary data.</text>
</comment>
<keyword evidence="2" id="KW-1185">Reference proteome</keyword>
<proteinExistence type="predicted"/>
<accession>A0ABV6AKC9</accession>